<keyword evidence="3" id="KW-0809">Transit peptide</keyword>
<dbReference type="GO" id="GO:0034553">
    <property type="term" value="P:mitochondrial respiratory chain complex II assembly"/>
    <property type="evidence" value="ECO:0007669"/>
    <property type="project" value="UniProtKB-UniRule"/>
</dbReference>
<comment type="similarity">
    <text evidence="2 6">Belongs to the complex I LYR family. SDHAF3 subfamily.</text>
</comment>
<gene>
    <name evidence="9" type="primary">FGENESH: predicted gene_15.130</name>
    <name evidence="9" type="ORF">BN2166_0068490</name>
</gene>
<sequence>MATGSFAASLAQLTGLDQETAQTQLLPHLDSLKSQAEIKNYLDSLLAPGPAAQSFTNTYISQRFPSAPSRPSSSSRQGWATPSSSRPSPTSSRAPSEDRQRSQNLERVLAAAPKGGKVYIKTKEEDLDGWGGVKSGNRSGGSSRAASQTRSAGGASGSAHAAPAPSPLHPAPPGALPPPATAPRHTQQLQQKGKGKAQEPELELSEEAAKELLRIERELRSFEPKKAGAKSRVCFCQARQHPLSTYIPLCPRCSLVLCSLNIPSAPCPSCSHGPLLSSALTASHIATLQSSRETLLTREKRRAQAEREQAERERAAIRFPELGMDVQRAPLPGMGPRSYAGHAGGGMSMSDRIDPAGGKVLRLDGKTGKVKVQKKVAKPSTTRGGKTILTEETVAVVDPEDDDGLIAWIDEDDDGVRGERALRSLRAEEIARRTVPDDRPFFNVTLDEDERPLWTPPAEVDEGEAADEAGEAGTADTAAPGPASAAKPAVPGNAASEYASERGVASCFDLFRRRRPRFFSFASLFPLTMAFRASSRLLAASIQGLSPSQTSELAKELLPPLILYRRLLRVHRKVLPPELRIMGDDYSEFRRTRSTDNPLHIVGFLSEWKKYLDLHEALASGAEGAELEKQVGQKLDPSILETLSADQIGQLYELFQASQDVWLSPEELEAKLAAEGKTEEGIPAGQVLPDLGKSRLGGGEGEGR</sequence>
<keyword evidence="5 6" id="KW-0143">Chaperone</keyword>
<dbReference type="GO" id="GO:0006105">
    <property type="term" value="P:succinate metabolic process"/>
    <property type="evidence" value="ECO:0007669"/>
    <property type="project" value="TreeGrafter"/>
</dbReference>
<evidence type="ECO:0000256" key="5">
    <source>
        <dbReference type="ARBA" id="ARBA00023186"/>
    </source>
</evidence>
<evidence type="ECO:0000256" key="6">
    <source>
        <dbReference type="RuleBase" id="RU368039"/>
    </source>
</evidence>
<dbReference type="GO" id="GO:0180022">
    <property type="term" value="C:RQC-trigger complex"/>
    <property type="evidence" value="ECO:0007669"/>
    <property type="project" value="InterPro"/>
</dbReference>
<name>A0A0K3CPS8_RHOTO</name>
<evidence type="ECO:0000256" key="1">
    <source>
        <dbReference type="ARBA" id="ARBA00004305"/>
    </source>
</evidence>
<feature type="compositionally biased region" description="Low complexity" evidence="7">
    <location>
        <begin position="471"/>
        <end position="490"/>
    </location>
</feature>
<proteinExistence type="inferred from homology"/>
<dbReference type="InterPro" id="IPR008381">
    <property type="entry name" value="SDHAF3/Sdh7"/>
</dbReference>
<evidence type="ECO:0000256" key="3">
    <source>
        <dbReference type="ARBA" id="ARBA00022946"/>
    </source>
</evidence>
<evidence type="ECO:0000256" key="2">
    <source>
        <dbReference type="ARBA" id="ARBA00006020"/>
    </source>
</evidence>
<protein>
    <recommendedName>
        <fullName evidence="6">Succinate dehydrogenase assembly factor 3</fullName>
        <shortName evidence="6">SDH assembly factor 3</shortName>
        <shortName evidence="6">SDHAF3</shortName>
    </recommendedName>
</protein>
<feature type="domain" description="TRIP4/RQT4 C2HC5-type zinc finger" evidence="8">
    <location>
        <begin position="232"/>
        <end position="279"/>
    </location>
</feature>
<feature type="region of interest" description="Disordered" evidence="7">
    <location>
        <begin position="447"/>
        <end position="490"/>
    </location>
</feature>
<dbReference type="CDD" id="cd20270">
    <property type="entry name" value="Complex1_LYR_SDHAF3_LYRM10"/>
    <property type="match status" value="1"/>
</dbReference>
<feature type="compositionally biased region" description="Pro residues" evidence="7">
    <location>
        <begin position="164"/>
        <end position="181"/>
    </location>
</feature>
<dbReference type="EMBL" id="CWKI01000015">
    <property type="protein sequence ID" value="CTR10988.1"/>
    <property type="molecule type" value="Genomic_DNA"/>
</dbReference>
<dbReference type="PANTHER" id="PTHR13137">
    <property type="entry name" value="DC11 ACN9 HOMOLOG"/>
    <property type="match status" value="1"/>
</dbReference>
<dbReference type="GO" id="GO:0005759">
    <property type="term" value="C:mitochondrial matrix"/>
    <property type="evidence" value="ECO:0007669"/>
    <property type="project" value="UniProtKB-SubCell"/>
</dbReference>
<evidence type="ECO:0000256" key="4">
    <source>
        <dbReference type="ARBA" id="ARBA00023128"/>
    </source>
</evidence>
<feature type="compositionally biased region" description="Acidic residues" evidence="7">
    <location>
        <begin position="459"/>
        <end position="470"/>
    </location>
</feature>
<dbReference type="GO" id="GO:0005634">
    <property type="term" value="C:nucleus"/>
    <property type="evidence" value="ECO:0007669"/>
    <property type="project" value="InterPro"/>
</dbReference>
<evidence type="ECO:0000259" key="8">
    <source>
        <dbReference type="Pfam" id="PF06221"/>
    </source>
</evidence>
<accession>A0A0K3CPS8</accession>
<dbReference type="GO" id="GO:0008270">
    <property type="term" value="F:zinc ion binding"/>
    <property type="evidence" value="ECO:0007669"/>
    <property type="project" value="InterPro"/>
</dbReference>
<dbReference type="AlphaFoldDB" id="A0A0K3CPS8"/>
<dbReference type="Pfam" id="PF13233">
    <property type="entry name" value="Complex1_LYR_2"/>
    <property type="match status" value="1"/>
</dbReference>
<dbReference type="STRING" id="5286.A0A0K3CPS8"/>
<organism evidence="9 10">
    <name type="scientific">Rhodotorula toruloides</name>
    <name type="common">Yeast</name>
    <name type="synonym">Rhodosporidium toruloides</name>
    <dbReference type="NCBI Taxonomy" id="5286"/>
    <lineage>
        <taxon>Eukaryota</taxon>
        <taxon>Fungi</taxon>
        <taxon>Dikarya</taxon>
        <taxon>Basidiomycota</taxon>
        <taxon>Pucciniomycotina</taxon>
        <taxon>Microbotryomycetes</taxon>
        <taxon>Sporidiobolales</taxon>
        <taxon>Sporidiobolaceae</taxon>
        <taxon>Rhodotorula</taxon>
    </lineage>
</organism>
<evidence type="ECO:0000313" key="9">
    <source>
        <dbReference type="EMBL" id="CTR10988.1"/>
    </source>
</evidence>
<feature type="region of interest" description="Disordered" evidence="7">
    <location>
        <begin position="57"/>
        <end position="203"/>
    </location>
</feature>
<reference evidence="9 10" key="1">
    <citation type="submission" date="2015-07" db="EMBL/GenBank/DDBJ databases">
        <authorList>
            <person name="Cajimat M.N.B."/>
            <person name="Milazzo M.L."/>
            <person name="Fulhorst C.F."/>
        </authorList>
    </citation>
    <scope>NUCLEOTIDE SEQUENCE [LARGE SCALE GENOMIC DNA]</scope>
    <source>
        <strain evidence="9">Single colony</strain>
    </source>
</reference>
<dbReference type="OMA" id="ERPWANW"/>
<feature type="compositionally biased region" description="Low complexity" evidence="7">
    <location>
        <begin position="61"/>
        <end position="94"/>
    </location>
</feature>
<comment type="subunit">
    <text evidence="6">Interacts with the iron-sulfur protein subunit within the SDH catalytic dimer.</text>
</comment>
<dbReference type="InterPro" id="IPR009349">
    <property type="entry name" value="TRIP4/RQT4_C2HC5_Znf"/>
</dbReference>
<keyword evidence="4 6" id="KW-0496">Mitochondrion</keyword>
<dbReference type="GO" id="GO:0005758">
    <property type="term" value="C:mitochondrial intermembrane space"/>
    <property type="evidence" value="ECO:0007669"/>
    <property type="project" value="TreeGrafter"/>
</dbReference>
<dbReference type="GO" id="GO:0072344">
    <property type="term" value="P:rescue of stalled ribosome"/>
    <property type="evidence" value="ECO:0007669"/>
    <property type="project" value="InterPro"/>
</dbReference>
<evidence type="ECO:0000256" key="7">
    <source>
        <dbReference type="SAM" id="MobiDB-lite"/>
    </source>
</evidence>
<comment type="subcellular location">
    <subcellularLocation>
        <location evidence="1 6">Mitochondrion matrix</location>
    </subcellularLocation>
</comment>
<feature type="compositionally biased region" description="Low complexity" evidence="7">
    <location>
        <begin position="140"/>
        <end position="163"/>
    </location>
</feature>
<keyword evidence="10" id="KW-1185">Reference proteome</keyword>
<feature type="region of interest" description="Disordered" evidence="7">
    <location>
        <begin position="674"/>
        <end position="704"/>
    </location>
</feature>
<dbReference type="Pfam" id="PF06221">
    <property type="entry name" value="zf-C2HC5"/>
    <property type="match status" value="1"/>
</dbReference>
<evidence type="ECO:0000313" key="10">
    <source>
        <dbReference type="Proteomes" id="UP000199069"/>
    </source>
</evidence>
<comment type="function">
    <text evidence="6">Plays an essential role in the assembly of succinate dehydrogenase (SDH), an enzyme complex (also referred to as respiratory complex II) that is a component of both the tricarboxylic acid (TCA) cycle and the mitochondrial electron transport chain, and which couples the oxidation of succinate to fumarate with the reduction of ubiquinone (coenzyme Q) to ubiquinol. Promotes maturation of the iron-sulfur protein subunit of the SDH catalytic dimer, protecting it from the deleterious effects of oxidants. May act together with SDHAF1.</text>
</comment>
<feature type="compositionally biased region" description="Gly residues" evidence="7">
    <location>
        <begin position="695"/>
        <end position="704"/>
    </location>
</feature>
<dbReference type="PANTHER" id="PTHR13137:SF6">
    <property type="entry name" value="SUCCINATE DEHYDROGENASE ASSEMBLY FACTOR 3, MITOCHONDRIAL"/>
    <property type="match status" value="1"/>
</dbReference>
<dbReference type="Proteomes" id="UP000199069">
    <property type="component" value="Unassembled WGS sequence"/>
</dbReference>